<keyword evidence="1" id="KW-0472">Membrane</keyword>
<evidence type="ECO:0000256" key="1">
    <source>
        <dbReference type="SAM" id="Phobius"/>
    </source>
</evidence>
<keyword evidence="1" id="KW-1133">Transmembrane helix</keyword>
<dbReference type="STRING" id="1891224.BBP83_09360"/>
<gene>
    <name evidence="2" type="ORF">BBP83_09360</name>
</gene>
<dbReference type="RefSeq" id="WP_068888220.1">
    <property type="nucleotide sequence ID" value="NZ_CBCRUU010000004.1"/>
</dbReference>
<feature type="transmembrane region" description="Helical" evidence="1">
    <location>
        <begin position="141"/>
        <end position="158"/>
    </location>
</feature>
<keyword evidence="3" id="KW-1185">Reference proteome</keyword>
<evidence type="ECO:0000313" key="2">
    <source>
        <dbReference type="EMBL" id="ODA12753.1"/>
    </source>
</evidence>
<evidence type="ECO:0000313" key="3">
    <source>
        <dbReference type="Proteomes" id="UP000186553"/>
    </source>
</evidence>
<comment type="caution">
    <text evidence="2">The sequence shown here is derived from an EMBL/GenBank/DDBJ whole genome shotgun (WGS) entry which is preliminary data.</text>
</comment>
<dbReference type="EMBL" id="MBDL01000010">
    <property type="protein sequence ID" value="ODA12753.1"/>
    <property type="molecule type" value="Genomic_DNA"/>
</dbReference>
<name>A0A1C3CVN9_9GAMM</name>
<proteinExistence type="predicted"/>
<reference evidence="2 3" key="1">
    <citation type="submission" date="2016-07" db="EMBL/GenBank/DDBJ databases">
        <title>Acinetobacter sp. ANC 4603.</title>
        <authorList>
            <person name="Radolfova-Krizova L."/>
            <person name="Nemec A."/>
        </authorList>
    </citation>
    <scope>NUCLEOTIDE SEQUENCE [LARGE SCALE GENOMIC DNA]</scope>
    <source>
        <strain evidence="2 3">ANC 4603</strain>
    </source>
</reference>
<keyword evidence="1" id="KW-0812">Transmembrane</keyword>
<dbReference type="AlphaFoldDB" id="A0A1C3CVN9"/>
<dbReference type="Proteomes" id="UP000186553">
    <property type="component" value="Unassembled WGS sequence"/>
</dbReference>
<feature type="transmembrane region" description="Helical" evidence="1">
    <location>
        <begin position="105"/>
        <end position="134"/>
    </location>
</feature>
<sequence length="189" mass="22182">MGIRNNAYNRALTLESNINYMRVEYLKAVLAQVFTLLLSLFLLNLIFKGFFIESIPQKNWLYVFHGKLLICQTILLIFIFVVFFFGTSTLVKVAYDESEHLLNRILVICCIPIIYFFSSLILQLLCGVASIFYFKPSLIDFFKYLFCYSSVVILITFLQNKYIASPKESLFMYLFKKIKNFLKGRKTEK</sequence>
<feature type="transmembrane region" description="Helical" evidence="1">
    <location>
        <begin position="59"/>
        <end position="85"/>
    </location>
</feature>
<feature type="transmembrane region" description="Helical" evidence="1">
    <location>
        <begin position="25"/>
        <end position="47"/>
    </location>
</feature>
<organism evidence="2 3">
    <name type="scientific">Acinetobacter celticus</name>
    <dbReference type="NCBI Taxonomy" id="1891224"/>
    <lineage>
        <taxon>Bacteria</taxon>
        <taxon>Pseudomonadati</taxon>
        <taxon>Pseudomonadota</taxon>
        <taxon>Gammaproteobacteria</taxon>
        <taxon>Moraxellales</taxon>
        <taxon>Moraxellaceae</taxon>
        <taxon>Acinetobacter</taxon>
    </lineage>
</organism>
<protein>
    <submittedName>
        <fullName evidence="2">Uncharacterized protein</fullName>
    </submittedName>
</protein>
<accession>A0A1C3CVN9</accession>